<feature type="binding site" description="axial binding residue" evidence="6">
    <location>
        <position position="143"/>
    </location>
    <ligand>
        <name>heme c</name>
        <dbReference type="ChEBI" id="CHEBI:61717"/>
    </ligand>
    <ligandPart>
        <name>Fe</name>
        <dbReference type="ChEBI" id="CHEBI:18248"/>
    </ligandPart>
</feature>
<dbReference type="Gene3D" id="1.20.120.10">
    <property type="entry name" value="Cytochrome c/b562"/>
    <property type="match status" value="1"/>
</dbReference>
<keyword evidence="4" id="KW-0249">Electron transport</keyword>
<dbReference type="SUPFAM" id="SSF47175">
    <property type="entry name" value="Cytochromes"/>
    <property type="match status" value="1"/>
</dbReference>
<dbReference type="PIRSF" id="PIRSF000027">
    <property type="entry name" value="Cytc_c_prime"/>
    <property type="match status" value="1"/>
</dbReference>
<dbReference type="GO" id="GO:0020037">
    <property type="term" value="F:heme binding"/>
    <property type="evidence" value="ECO:0007669"/>
    <property type="project" value="InterPro"/>
</dbReference>
<evidence type="ECO:0000256" key="5">
    <source>
        <dbReference type="ARBA" id="ARBA00023004"/>
    </source>
</evidence>
<name>A0A1N6UKQ1_AQUAC</name>
<protein>
    <submittedName>
        <fullName evidence="8">Cytochrome c556</fullName>
    </submittedName>
</protein>
<keyword evidence="3 6" id="KW-0479">Metal-binding</keyword>
<keyword evidence="5 6" id="KW-0408">Iron</keyword>
<dbReference type="AlphaFoldDB" id="A0A1N6UKQ1"/>
<sequence length="149" mass="16846">MKSKLLLGLLAVTLLVGCDRVDPNSPLGKRQALFEEMLRTSEDLGGMLRGRLSFNEQRFAEGAAKLDELSRQPWQYFPQVRESDGDSQARDEVWQRQERFQQLARELEAATAELRGAAQVKPLKARALEAPVAKVEAACKACHEEFRIY</sequence>
<dbReference type="Pfam" id="PF01322">
    <property type="entry name" value="Cytochrom_C_2"/>
    <property type="match status" value="1"/>
</dbReference>
<feature type="binding site" description="covalent" evidence="7">
    <location>
        <position position="142"/>
    </location>
    <ligand>
        <name>heme c</name>
        <dbReference type="ChEBI" id="CHEBI:61717"/>
    </ligand>
</feature>
<keyword evidence="2 7" id="KW-0349">Heme</keyword>
<evidence type="ECO:0000256" key="6">
    <source>
        <dbReference type="PIRSR" id="PIRSR000027-1"/>
    </source>
</evidence>
<evidence type="ECO:0000313" key="8">
    <source>
        <dbReference type="EMBL" id="SIQ66190.1"/>
    </source>
</evidence>
<evidence type="ECO:0000256" key="2">
    <source>
        <dbReference type="ARBA" id="ARBA00022617"/>
    </source>
</evidence>
<evidence type="ECO:0000256" key="7">
    <source>
        <dbReference type="PIRSR" id="PIRSR000027-2"/>
    </source>
</evidence>
<evidence type="ECO:0000313" key="9">
    <source>
        <dbReference type="Proteomes" id="UP000185841"/>
    </source>
</evidence>
<dbReference type="InterPro" id="IPR010980">
    <property type="entry name" value="Cyt_c/b562"/>
</dbReference>
<dbReference type="InterPro" id="IPR012127">
    <property type="entry name" value="Cyt_c_prime"/>
</dbReference>
<dbReference type="PROSITE" id="PS51009">
    <property type="entry name" value="CYTCII"/>
    <property type="match status" value="1"/>
</dbReference>
<dbReference type="GO" id="GO:0022900">
    <property type="term" value="P:electron transport chain"/>
    <property type="evidence" value="ECO:0007669"/>
    <property type="project" value="InterPro"/>
</dbReference>
<evidence type="ECO:0000256" key="4">
    <source>
        <dbReference type="ARBA" id="ARBA00022982"/>
    </source>
</evidence>
<evidence type="ECO:0000256" key="3">
    <source>
        <dbReference type="ARBA" id="ARBA00022723"/>
    </source>
</evidence>
<reference evidence="8 9" key="1">
    <citation type="submission" date="2017-01" db="EMBL/GenBank/DDBJ databases">
        <authorList>
            <person name="Mah S.A."/>
            <person name="Swanson W.J."/>
            <person name="Moy G.W."/>
            <person name="Vacquier V.D."/>
        </authorList>
    </citation>
    <scope>NUCLEOTIDE SEQUENCE [LARGE SCALE GENOMIC DNA]</scope>
    <source>
        <strain evidence="8 9">RU36E</strain>
    </source>
</reference>
<keyword evidence="1" id="KW-0813">Transport</keyword>
<evidence type="ECO:0000256" key="1">
    <source>
        <dbReference type="ARBA" id="ARBA00022448"/>
    </source>
</evidence>
<gene>
    <name evidence="8" type="ORF">SAMN05878282_106180</name>
</gene>
<dbReference type="InterPro" id="IPR002321">
    <property type="entry name" value="Cyt_c_II"/>
</dbReference>
<dbReference type="PROSITE" id="PS51257">
    <property type="entry name" value="PROKAR_LIPOPROTEIN"/>
    <property type="match status" value="1"/>
</dbReference>
<dbReference type="GO" id="GO:0005506">
    <property type="term" value="F:iron ion binding"/>
    <property type="evidence" value="ECO:0007669"/>
    <property type="project" value="InterPro"/>
</dbReference>
<dbReference type="GO" id="GO:0009055">
    <property type="term" value="F:electron transfer activity"/>
    <property type="evidence" value="ECO:0007669"/>
    <property type="project" value="InterPro"/>
</dbReference>
<dbReference type="GO" id="GO:0042597">
    <property type="term" value="C:periplasmic space"/>
    <property type="evidence" value="ECO:0007669"/>
    <property type="project" value="InterPro"/>
</dbReference>
<dbReference type="EMBL" id="FTMP01000006">
    <property type="protein sequence ID" value="SIQ66190.1"/>
    <property type="molecule type" value="Genomic_DNA"/>
</dbReference>
<dbReference type="RefSeq" id="WP_076427447.1">
    <property type="nucleotide sequence ID" value="NZ_FTMP01000006.1"/>
</dbReference>
<proteinExistence type="predicted"/>
<comment type="PTM">
    <text evidence="7">Binds 1 heme group per subunit.</text>
</comment>
<accession>A0A1N6UKQ1</accession>
<feature type="binding site" description="covalent" evidence="7">
    <location>
        <position position="139"/>
    </location>
    <ligand>
        <name>heme c</name>
        <dbReference type="ChEBI" id="CHEBI:61717"/>
    </ligand>
</feature>
<organism evidence="8 9">
    <name type="scientific">Aquipseudomonas alcaligenes</name>
    <name type="common">Pseudomonas alcaligenes</name>
    <dbReference type="NCBI Taxonomy" id="43263"/>
    <lineage>
        <taxon>Bacteria</taxon>
        <taxon>Pseudomonadati</taxon>
        <taxon>Pseudomonadota</taxon>
        <taxon>Gammaproteobacteria</taxon>
        <taxon>Pseudomonadales</taxon>
        <taxon>Pseudomonadaceae</taxon>
        <taxon>Aquipseudomonas</taxon>
    </lineage>
</organism>
<dbReference type="Proteomes" id="UP000185841">
    <property type="component" value="Unassembled WGS sequence"/>
</dbReference>